<dbReference type="AlphaFoldDB" id="A0A6A4WK61"/>
<dbReference type="OrthoDB" id="6397638at2759"/>
<dbReference type="Proteomes" id="UP000440578">
    <property type="component" value="Unassembled WGS sequence"/>
</dbReference>
<protein>
    <submittedName>
        <fullName evidence="1">Uncharacterized protein</fullName>
    </submittedName>
</protein>
<sequence>MEHKNSKLISSKIFSSNVHSLVYAINHHEAKCVLPRKYERSIEESLVHILICLCNLHKGKLTHLKPLTSHLHVIILKTQTYFAQETGQEVIEVSDSAESLDDLLRRLEEVFDALVVALGPEAGMTPAQILQAQLDMHELIATIEGIEHRDIEAQTGAERIVRDVMKLLGDFGIDPQFPTSETPTALDAALEALLATLDGALEVYGPQYGLDPYTVARLEDDLATIQQHIEDIEHGRVSVTDGLVAIVDDVFNLLRDIGVPVLPAESAMGLGEKAAYLRRQLETVLGVSHSRRPALPEPSYGQIRKLESDLLALGESRGDTTLFQIVYDLNMVARQFVNLL</sequence>
<name>A0A6A4WK61_AMPAM</name>
<evidence type="ECO:0000313" key="2">
    <source>
        <dbReference type="Proteomes" id="UP000440578"/>
    </source>
</evidence>
<accession>A0A6A4WK61</accession>
<reference evidence="1 2" key="1">
    <citation type="submission" date="2019-07" db="EMBL/GenBank/DDBJ databases">
        <title>Draft genome assembly of a fouling barnacle, Amphibalanus amphitrite (Darwin, 1854): The first reference genome for Thecostraca.</title>
        <authorList>
            <person name="Kim W."/>
        </authorList>
    </citation>
    <scope>NUCLEOTIDE SEQUENCE [LARGE SCALE GENOMIC DNA]</scope>
    <source>
        <strain evidence="1">SNU_AA5</strain>
        <tissue evidence="1">Soma without cirri and trophi</tissue>
    </source>
</reference>
<proteinExistence type="predicted"/>
<keyword evidence="2" id="KW-1185">Reference proteome</keyword>
<dbReference type="EMBL" id="VIIS01000867">
    <property type="protein sequence ID" value="KAF0304184.1"/>
    <property type="molecule type" value="Genomic_DNA"/>
</dbReference>
<gene>
    <name evidence="1" type="ORF">FJT64_023967</name>
</gene>
<comment type="caution">
    <text evidence="1">The sequence shown here is derived from an EMBL/GenBank/DDBJ whole genome shotgun (WGS) entry which is preliminary data.</text>
</comment>
<evidence type="ECO:0000313" key="1">
    <source>
        <dbReference type="EMBL" id="KAF0304184.1"/>
    </source>
</evidence>
<organism evidence="1 2">
    <name type="scientific">Amphibalanus amphitrite</name>
    <name type="common">Striped barnacle</name>
    <name type="synonym">Balanus amphitrite</name>
    <dbReference type="NCBI Taxonomy" id="1232801"/>
    <lineage>
        <taxon>Eukaryota</taxon>
        <taxon>Metazoa</taxon>
        <taxon>Ecdysozoa</taxon>
        <taxon>Arthropoda</taxon>
        <taxon>Crustacea</taxon>
        <taxon>Multicrustacea</taxon>
        <taxon>Cirripedia</taxon>
        <taxon>Thoracica</taxon>
        <taxon>Thoracicalcarea</taxon>
        <taxon>Balanomorpha</taxon>
        <taxon>Balanoidea</taxon>
        <taxon>Balanidae</taxon>
        <taxon>Amphibalaninae</taxon>
        <taxon>Amphibalanus</taxon>
    </lineage>
</organism>